<protein>
    <recommendedName>
        <fullName evidence="4">DUF378 domain-containing protein</fullName>
    </recommendedName>
</protein>
<gene>
    <name evidence="2" type="ORF">A3J13_01745</name>
</gene>
<feature type="transmembrane region" description="Helical" evidence="1">
    <location>
        <begin position="32"/>
        <end position="56"/>
    </location>
</feature>
<evidence type="ECO:0008006" key="4">
    <source>
        <dbReference type="Google" id="ProtNLM"/>
    </source>
</evidence>
<evidence type="ECO:0000313" key="3">
    <source>
        <dbReference type="Proteomes" id="UP000183317"/>
    </source>
</evidence>
<evidence type="ECO:0000256" key="1">
    <source>
        <dbReference type="SAM" id="Phobius"/>
    </source>
</evidence>
<dbReference type="Pfam" id="PF04070">
    <property type="entry name" value="DUF378"/>
    <property type="match status" value="1"/>
</dbReference>
<keyword evidence="1" id="KW-1133">Transmembrane helix</keyword>
<feature type="transmembrane region" description="Helical" evidence="1">
    <location>
        <begin position="7"/>
        <end position="26"/>
    </location>
</feature>
<dbReference type="PANTHER" id="PTHR37304:SF1">
    <property type="entry name" value="MEMBRANE PROTEIN"/>
    <property type="match status" value="1"/>
</dbReference>
<proteinExistence type="predicted"/>
<evidence type="ECO:0000313" key="2">
    <source>
        <dbReference type="EMBL" id="OGE64152.1"/>
    </source>
</evidence>
<dbReference type="AlphaFoldDB" id="A0A1F5MFK9"/>
<dbReference type="Proteomes" id="UP000183317">
    <property type="component" value="Unassembled WGS sequence"/>
</dbReference>
<sequence length="62" mass="6516">MSQKQIVGWVLAVAAINWGLVGVLNVNLVETILGAGSVLTKVAYGVIGLVGVYKVYVLTTKK</sequence>
<comment type="caution">
    <text evidence="2">The sequence shown here is derived from an EMBL/GenBank/DDBJ whole genome shotgun (WGS) entry which is preliminary data.</text>
</comment>
<dbReference type="EMBL" id="MFDU01000037">
    <property type="protein sequence ID" value="OGE64152.1"/>
    <property type="molecule type" value="Genomic_DNA"/>
</dbReference>
<keyword evidence="1" id="KW-0812">Transmembrane</keyword>
<accession>A0A1F5MFK9</accession>
<keyword evidence="1" id="KW-0472">Membrane</keyword>
<dbReference type="InterPro" id="IPR007211">
    <property type="entry name" value="DUF378"/>
</dbReference>
<organism evidence="2 3">
    <name type="scientific">Candidatus Daviesbacteria bacterium RIFCSPLOWO2_02_FULL_36_8</name>
    <dbReference type="NCBI Taxonomy" id="1797793"/>
    <lineage>
        <taxon>Bacteria</taxon>
        <taxon>Candidatus Daviesiibacteriota</taxon>
    </lineage>
</organism>
<name>A0A1F5MFK9_9BACT</name>
<dbReference type="PANTHER" id="PTHR37304">
    <property type="entry name" value="MEMBRANE PROTEIN-RELATED"/>
    <property type="match status" value="1"/>
</dbReference>
<reference evidence="2 3" key="1">
    <citation type="journal article" date="2016" name="Nat. Commun.">
        <title>Thousands of microbial genomes shed light on interconnected biogeochemical processes in an aquifer system.</title>
        <authorList>
            <person name="Anantharaman K."/>
            <person name="Brown C.T."/>
            <person name="Hug L.A."/>
            <person name="Sharon I."/>
            <person name="Castelle C.J."/>
            <person name="Probst A.J."/>
            <person name="Thomas B.C."/>
            <person name="Singh A."/>
            <person name="Wilkins M.J."/>
            <person name="Karaoz U."/>
            <person name="Brodie E.L."/>
            <person name="Williams K.H."/>
            <person name="Hubbard S.S."/>
            <person name="Banfield J.F."/>
        </authorList>
    </citation>
    <scope>NUCLEOTIDE SEQUENCE [LARGE SCALE GENOMIC DNA]</scope>
</reference>